<keyword evidence="3" id="KW-1185">Reference proteome</keyword>
<dbReference type="AlphaFoldDB" id="A0A0C2CLU6"/>
<dbReference type="EMBL" id="KN734229">
    <property type="protein sequence ID" value="KIH57563.1"/>
    <property type="molecule type" value="Genomic_DNA"/>
</dbReference>
<feature type="domain" description="SCP" evidence="1">
    <location>
        <begin position="12"/>
        <end position="160"/>
    </location>
</feature>
<dbReference type="PANTHER" id="PTHR10334">
    <property type="entry name" value="CYSTEINE-RICH SECRETORY PROTEIN-RELATED"/>
    <property type="match status" value="1"/>
</dbReference>
<proteinExistence type="predicted"/>
<sequence length="215" mass="24027">MCPNNSHITTDEIRNIFLNLHNEHRSDLARGLVPNGNTQTFLRPASKMLRMIYNCGAEASAFAWAQKCLDQDSNTPGVSENRYTFPNRNLDMATIARRASNRWFEEITTKGMSQADLNRYYASLGVSHYARMAWDTTEYFGCAAYKCPNFINAVCHYYGGGEEGGQIYKMGPNCNRCATIGRRGGEEGGQIYKMGPNCNRCATIGRRCEAGLCVV</sequence>
<reference evidence="2 3" key="1">
    <citation type="submission" date="2013-12" db="EMBL/GenBank/DDBJ databases">
        <title>Draft genome of the parsitic nematode Ancylostoma duodenale.</title>
        <authorList>
            <person name="Mitreva M."/>
        </authorList>
    </citation>
    <scope>NUCLEOTIDE SEQUENCE [LARGE SCALE GENOMIC DNA]</scope>
    <source>
        <strain evidence="2 3">Zhejiang</strain>
    </source>
</reference>
<dbReference type="SMART" id="SM00198">
    <property type="entry name" value="SCP"/>
    <property type="match status" value="1"/>
</dbReference>
<dbReference type="Proteomes" id="UP000054047">
    <property type="component" value="Unassembled WGS sequence"/>
</dbReference>
<evidence type="ECO:0000259" key="1">
    <source>
        <dbReference type="SMART" id="SM00198"/>
    </source>
</evidence>
<dbReference type="Pfam" id="PF00188">
    <property type="entry name" value="CAP"/>
    <property type="match status" value="1"/>
</dbReference>
<dbReference type="InterPro" id="IPR001283">
    <property type="entry name" value="CRISP-related"/>
</dbReference>
<evidence type="ECO:0000313" key="2">
    <source>
        <dbReference type="EMBL" id="KIH57563.1"/>
    </source>
</evidence>
<dbReference type="SUPFAM" id="SSF55797">
    <property type="entry name" value="PR-1-like"/>
    <property type="match status" value="1"/>
</dbReference>
<evidence type="ECO:0000313" key="3">
    <source>
        <dbReference type="Proteomes" id="UP000054047"/>
    </source>
</evidence>
<accession>A0A0C2CLU6</accession>
<dbReference type="Gene3D" id="3.40.33.10">
    <property type="entry name" value="CAP"/>
    <property type="match status" value="1"/>
</dbReference>
<dbReference type="OrthoDB" id="5840173at2759"/>
<dbReference type="InterPro" id="IPR014044">
    <property type="entry name" value="CAP_dom"/>
</dbReference>
<name>A0A0C2CLU6_9BILA</name>
<gene>
    <name evidence="2" type="ORF">ANCDUO_12242</name>
</gene>
<protein>
    <submittedName>
        <fullName evidence="2">SCP-like protein</fullName>
    </submittedName>
</protein>
<dbReference type="CDD" id="cd05380">
    <property type="entry name" value="CAP_euk"/>
    <property type="match status" value="1"/>
</dbReference>
<dbReference type="InterPro" id="IPR035940">
    <property type="entry name" value="CAP_sf"/>
</dbReference>
<organism evidence="2 3">
    <name type="scientific">Ancylostoma duodenale</name>
    <dbReference type="NCBI Taxonomy" id="51022"/>
    <lineage>
        <taxon>Eukaryota</taxon>
        <taxon>Metazoa</taxon>
        <taxon>Ecdysozoa</taxon>
        <taxon>Nematoda</taxon>
        <taxon>Chromadorea</taxon>
        <taxon>Rhabditida</taxon>
        <taxon>Rhabditina</taxon>
        <taxon>Rhabditomorpha</taxon>
        <taxon>Strongyloidea</taxon>
        <taxon>Ancylostomatidae</taxon>
        <taxon>Ancylostomatinae</taxon>
        <taxon>Ancylostoma</taxon>
    </lineage>
</organism>